<reference evidence="1" key="1">
    <citation type="submission" date="2021-03" db="EMBL/GenBank/DDBJ databases">
        <authorList>
            <consortium name="DOE Joint Genome Institute"/>
            <person name="Ahrendt S."/>
            <person name="Looney B.P."/>
            <person name="Miyauchi S."/>
            <person name="Morin E."/>
            <person name="Drula E."/>
            <person name="Courty P.E."/>
            <person name="Chicoki N."/>
            <person name="Fauchery L."/>
            <person name="Kohler A."/>
            <person name="Kuo A."/>
            <person name="Labutti K."/>
            <person name="Pangilinan J."/>
            <person name="Lipzen A."/>
            <person name="Riley R."/>
            <person name="Andreopoulos W."/>
            <person name="He G."/>
            <person name="Johnson J."/>
            <person name="Barry K.W."/>
            <person name="Grigoriev I.V."/>
            <person name="Nagy L."/>
            <person name="Hibbett D."/>
            <person name="Henrissat B."/>
            <person name="Matheny P.B."/>
            <person name="Labbe J."/>
            <person name="Martin F."/>
        </authorList>
    </citation>
    <scope>NUCLEOTIDE SEQUENCE</scope>
    <source>
        <strain evidence="1">HHB10654</strain>
    </source>
</reference>
<name>A0ACB8SPS5_9AGAM</name>
<organism evidence="1 2">
    <name type="scientific">Artomyces pyxidatus</name>
    <dbReference type="NCBI Taxonomy" id="48021"/>
    <lineage>
        <taxon>Eukaryota</taxon>
        <taxon>Fungi</taxon>
        <taxon>Dikarya</taxon>
        <taxon>Basidiomycota</taxon>
        <taxon>Agaricomycotina</taxon>
        <taxon>Agaricomycetes</taxon>
        <taxon>Russulales</taxon>
        <taxon>Auriscalpiaceae</taxon>
        <taxon>Artomyces</taxon>
    </lineage>
</organism>
<reference evidence="1" key="2">
    <citation type="journal article" date="2022" name="New Phytol.">
        <title>Evolutionary transition to the ectomycorrhizal habit in the genomes of a hyperdiverse lineage of mushroom-forming fungi.</title>
        <authorList>
            <person name="Looney B."/>
            <person name="Miyauchi S."/>
            <person name="Morin E."/>
            <person name="Drula E."/>
            <person name="Courty P.E."/>
            <person name="Kohler A."/>
            <person name="Kuo A."/>
            <person name="LaButti K."/>
            <person name="Pangilinan J."/>
            <person name="Lipzen A."/>
            <person name="Riley R."/>
            <person name="Andreopoulos W."/>
            <person name="He G."/>
            <person name="Johnson J."/>
            <person name="Nolan M."/>
            <person name="Tritt A."/>
            <person name="Barry K.W."/>
            <person name="Grigoriev I.V."/>
            <person name="Nagy L.G."/>
            <person name="Hibbett D."/>
            <person name="Henrissat B."/>
            <person name="Matheny P.B."/>
            <person name="Labbe J."/>
            <person name="Martin F.M."/>
        </authorList>
    </citation>
    <scope>NUCLEOTIDE SEQUENCE</scope>
    <source>
        <strain evidence="1">HHB10654</strain>
    </source>
</reference>
<accession>A0ACB8SPS5</accession>
<evidence type="ECO:0000313" key="1">
    <source>
        <dbReference type="EMBL" id="KAI0058217.1"/>
    </source>
</evidence>
<dbReference type="EMBL" id="MU277238">
    <property type="protein sequence ID" value="KAI0058217.1"/>
    <property type="molecule type" value="Genomic_DNA"/>
</dbReference>
<comment type="caution">
    <text evidence="1">The sequence shown here is derived from an EMBL/GenBank/DDBJ whole genome shotgun (WGS) entry which is preliminary data.</text>
</comment>
<proteinExistence type="predicted"/>
<dbReference type="Proteomes" id="UP000814140">
    <property type="component" value="Unassembled WGS sequence"/>
</dbReference>
<gene>
    <name evidence="1" type="ORF">BV25DRAFT_1308309</name>
</gene>
<sequence length="114" mass="12593">MSSGLSYGKDFSKLQEITYSFAEREKWSPGRWKESFGHARLITTVTTTGSTGPSLTDALSALHPDELFSFVGQGDDYDARKQVGRTVAGVKGCFTSALRAVRKEHPPLRARRRA</sequence>
<keyword evidence="2" id="KW-1185">Reference proteome</keyword>
<evidence type="ECO:0000313" key="2">
    <source>
        <dbReference type="Proteomes" id="UP000814140"/>
    </source>
</evidence>
<protein>
    <submittedName>
        <fullName evidence="1">Uncharacterized protein</fullName>
    </submittedName>
</protein>